<evidence type="ECO:0000313" key="1">
    <source>
        <dbReference type="EMBL" id="MCD1296276.1"/>
    </source>
</evidence>
<proteinExistence type="predicted"/>
<organism evidence="1 2">
    <name type="scientific">Methanooceanicella nereidis</name>
    <dbReference type="NCBI Taxonomy" id="2052831"/>
    <lineage>
        <taxon>Archaea</taxon>
        <taxon>Methanobacteriati</taxon>
        <taxon>Methanobacteriota</taxon>
        <taxon>Stenosarchaea group</taxon>
        <taxon>Methanomicrobia</taxon>
        <taxon>Methanocellales</taxon>
        <taxon>Methanocellaceae</taxon>
        <taxon>Methanooceanicella</taxon>
    </lineage>
</organism>
<evidence type="ECO:0000313" key="2">
    <source>
        <dbReference type="Proteomes" id="UP001320159"/>
    </source>
</evidence>
<protein>
    <submittedName>
        <fullName evidence="1">Uncharacterized protein</fullName>
    </submittedName>
</protein>
<accession>A0AAP2W8R1</accession>
<dbReference type="Proteomes" id="UP001320159">
    <property type="component" value="Unassembled WGS sequence"/>
</dbReference>
<keyword evidence="2" id="KW-1185">Reference proteome</keyword>
<dbReference type="EMBL" id="PGCK01000016">
    <property type="protein sequence ID" value="MCD1296276.1"/>
    <property type="molecule type" value="Genomic_DNA"/>
</dbReference>
<name>A0AAP2W8R1_9EURY</name>
<dbReference type="RefSeq" id="WP_230743268.1">
    <property type="nucleotide sequence ID" value="NZ_PGCK01000016.1"/>
</dbReference>
<comment type="caution">
    <text evidence="1">The sequence shown here is derived from an EMBL/GenBank/DDBJ whole genome shotgun (WGS) entry which is preliminary data.</text>
</comment>
<dbReference type="AlphaFoldDB" id="A0AAP2W8R1"/>
<reference evidence="1 2" key="1">
    <citation type="submission" date="2017-11" db="EMBL/GenBank/DDBJ databases">
        <title>Isolation and Characterization of Family Methanocellaceae Species from Potential Methane Hydrate Area Offshore Southwestern Taiwan.</title>
        <authorList>
            <person name="Zhang W.-L."/>
            <person name="Chen W.-C."/>
            <person name="Lai M.-C."/>
            <person name="Chen S.-C."/>
        </authorList>
    </citation>
    <scope>NUCLEOTIDE SEQUENCE [LARGE SCALE GENOMIC DNA]</scope>
    <source>
        <strain evidence="1 2">CWC-04</strain>
    </source>
</reference>
<sequence length="275" mass="30526">MFIPLNVNNTDSTVSRPNILIAGDTAGIFYLLGILSRFEFNIFLADTGVKGPGPSEFRRGGGNTGQDMSNVYYDFFGSADNIGAGIIRRMDFVIATSCGDWPAIWSRCFHVPFVSVAHDTEGSLLEFEGFGFIQCQPIGSNNISDTISGLIVPNIEAPSHRYRIRAVTRVRIEKDGTAHITYDNYNGPVRLNPLIPEETGYSAWDDVGEILRHGEIMSIDVFNMKTIMAEGDEHNRLKMIEAGVPELHVIKLESPKKTRYVELTGDLVRVFDGIF</sequence>
<gene>
    <name evidence="1" type="ORF">CUJ83_14835</name>
</gene>